<dbReference type="PANTHER" id="PTHR33356">
    <property type="entry name" value="TIP41-LIKE PROTEIN"/>
    <property type="match status" value="1"/>
</dbReference>
<proteinExistence type="predicted"/>
<dbReference type="AlphaFoldDB" id="A0A059A701"/>
<name>A0A059A701_EUCGR</name>
<accession>A0A059A701</accession>
<dbReference type="OrthoDB" id="747893at2759"/>
<evidence type="ECO:0000313" key="2">
    <source>
        <dbReference type="EMBL" id="KCW49499.1"/>
    </source>
</evidence>
<dbReference type="eggNOG" id="ENOG502QW8M">
    <property type="taxonomic scope" value="Eukaryota"/>
</dbReference>
<feature type="region of interest" description="Disordered" evidence="1">
    <location>
        <begin position="255"/>
        <end position="293"/>
    </location>
</feature>
<gene>
    <name evidence="2" type="ORF">EUGRSUZ_K03018</name>
</gene>
<dbReference type="PANTHER" id="PTHR33356:SF5">
    <property type="entry name" value="TIP41-LIKE PROTEIN"/>
    <property type="match status" value="1"/>
</dbReference>
<dbReference type="Gramene" id="KCW49499">
    <property type="protein sequence ID" value="KCW49499"/>
    <property type="gene ID" value="EUGRSUZ_K03018"/>
</dbReference>
<dbReference type="FunCoup" id="A0A059A701">
    <property type="interactions" value="189"/>
</dbReference>
<dbReference type="KEGG" id="egr:104426410"/>
<protein>
    <recommendedName>
        <fullName evidence="3">TIP41-like protein</fullName>
    </recommendedName>
</protein>
<reference evidence="2" key="1">
    <citation type="submission" date="2013-07" db="EMBL/GenBank/DDBJ databases">
        <title>The genome of Eucalyptus grandis.</title>
        <authorList>
            <person name="Schmutz J."/>
            <person name="Hayes R."/>
            <person name="Myburg A."/>
            <person name="Tuskan G."/>
            <person name="Grattapaglia D."/>
            <person name="Rokhsar D.S."/>
        </authorList>
    </citation>
    <scope>NUCLEOTIDE SEQUENCE</scope>
    <source>
        <tissue evidence="2">Leaf extractions</tissue>
    </source>
</reference>
<evidence type="ECO:0000256" key="1">
    <source>
        <dbReference type="SAM" id="MobiDB-lite"/>
    </source>
</evidence>
<dbReference type="STRING" id="71139.A0A059A701"/>
<dbReference type="InParanoid" id="A0A059A701"/>
<evidence type="ECO:0008006" key="3">
    <source>
        <dbReference type="Google" id="ProtNLM"/>
    </source>
</evidence>
<organism evidence="2">
    <name type="scientific">Eucalyptus grandis</name>
    <name type="common">Flooded gum</name>
    <dbReference type="NCBI Taxonomy" id="71139"/>
    <lineage>
        <taxon>Eukaryota</taxon>
        <taxon>Viridiplantae</taxon>
        <taxon>Streptophyta</taxon>
        <taxon>Embryophyta</taxon>
        <taxon>Tracheophyta</taxon>
        <taxon>Spermatophyta</taxon>
        <taxon>Magnoliopsida</taxon>
        <taxon>eudicotyledons</taxon>
        <taxon>Gunneridae</taxon>
        <taxon>Pentapetalae</taxon>
        <taxon>rosids</taxon>
        <taxon>malvids</taxon>
        <taxon>Myrtales</taxon>
        <taxon>Myrtaceae</taxon>
        <taxon>Myrtoideae</taxon>
        <taxon>Eucalypteae</taxon>
        <taxon>Eucalyptus</taxon>
    </lineage>
</organism>
<dbReference type="OMA" id="QSHPMVQ"/>
<sequence length="412" mass="44671">MAMPDALDDGEFWLPPQFLADGGDDDLLAAAAAAAAAVAVEKKGLDPCRGFGYSGLSSPVDSLFGSTETESDEEDFVLADLTRRMAGSALGGEGLKNPDFADFARAYSKGRCLSVSPQSTLCGCCQAPSPFQASSPPGGWDLLREAAGEAAKMRLHRLQQLHELEFGTNVPGHYFYQRKVAASPVTAAKNPNSNVNFYPHQSLSYQQMLFDQQLKQQQRDSGAWGSQPKATQQQQRMVVHQVARDDDAVVYTQNGGGRTTPGLAPSAWPSLEQSQRQHQHSHSGRLQHPQLQNGTGMRAVLLRTPPAAAKRECAGTGVFLPRRAGSQPEPRKKPACPTVLVPAKVVQALNMNLSSRQAQPGLQTRRLDGRLAPETDGVWKFPASGPCAQPRRNLRAQPAMGHELRLPQEWTY</sequence>
<dbReference type="EMBL" id="KK198763">
    <property type="protein sequence ID" value="KCW49499.1"/>
    <property type="molecule type" value="Genomic_DNA"/>
</dbReference>